<evidence type="ECO:0000256" key="3">
    <source>
        <dbReference type="ARBA" id="ARBA00008766"/>
    </source>
</evidence>
<feature type="domain" description="Aminopeptidase P N-terminal" evidence="8">
    <location>
        <begin position="1"/>
        <end position="136"/>
    </location>
</feature>
<evidence type="ECO:0000256" key="7">
    <source>
        <dbReference type="ARBA" id="ARBA00023211"/>
    </source>
</evidence>
<dbReference type="SMART" id="SM01011">
    <property type="entry name" value="AMP_N"/>
    <property type="match status" value="1"/>
</dbReference>
<dbReference type="GO" id="GO:0030145">
    <property type="term" value="F:manganese ion binding"/>
    <property type="evidence" value="ECO:0007669"/>
    <property type="project" value="InterPro"/>
</dbReference>
<evidence type="ECO:0000256" key="1">
    <source>
        <dbReference type="ARBA" id="ARBA00001424"/>
    </source>
</evidence>
<dbReference type="EC" id="3.4.11.9" evidence="4"/>
<evidence type="ECO:0000256" key="6">
    <source>
        <dbReference type="ARBA" id="ARBA00022801"/>
    </source>
</evidence>
<dbReference type="InterPro" id="IPR000994">
    <property type="entry name" value="Pept_M24"/>
</dbReference>
<dbReference type="GO" id="GO:0005829">
    <property type="term" value="C:cytosol"/>
    <property type="evidence" value="ECO:0007669"/>
    <property type="project" value="TreeGrafter"/>
</dbReference>
<evidence type="ECO:0000313" key="10">
    <source>
        <dbReference type="Proteomes" id="UP000623172"/>
    </source>
</evidence>
<keyword evidence="10" id="KW-1185">Reference proteome</keyword>
<dbReference type="SUPFAM" id="SSF53092">
    <property type="entry name" value="Creatinase/prolidase N-terminal domain"/>
    <property type="match status" value="1"/>
</dbReference>
<organism evidence="9 10">
    <name type="scientific">Gehongia tenuis</name>
    <dbReference type="NCBI Taxonomy" id="2763655"/>
    <lineage>
        <taxon>Bacteria</taxon>
        <taxon>Bacillati</taxon>
        <taxon>Bacillota</taxon>
        <taxon>Clostridia</taxon>
        <taxon>Christensenellales</taxon>
        <taxon>Christensenellaceae</taxon>
        <taxon>Gehongia</taxon>
    </lineage>
</organism>
<dbReference type="RefSeq" id="WP_249316047.1">
    <property type="nucleotide sequence ID" value="NZ_JACRSR010000002.1"/>
</dbReference>
<dbReference type="Pfam" id="PF05195">
    <property type="entry name" value="AMP_N"/>
    <property type="match status" value="1"/>
</dbReference>
<evidence type="ECO:0000256" key="2">
    <source>
        <dbReference type="ARBA" id="ARBA00001936"/>
    </source>
</evidence>
<sequence length="414" mass="47368">MSNEVFIRRRAMIAEKLKDDSVLFMFAGQPVQRTEDQDYHFAPNRNFYYMTGLEEATIVLMISKVGGKVTNTLFVPRPDPYQEKYFGKMKDADAYQSLAGVDEAYYLDKMDWTVERFISRNPVNDLYMDFTKRNVDYTVSIENAYCRRLVDSFPYLRVRNIRREIANMRRFKDATEIANMRKAIEITGKGIEAILKNLKEGVWEYQLQAHFEFALKYYGAMGNAFYPIIAGGKNSVFLHYEDNNQQLHNGDLLLLDLGAEYNYYAADISRTFPVGGRFSERQAYYYQAVLDAQNAVIEFLKPGVPVDETVDVVNEVLADYALRDGLIKEKSEIVKYFSHGVSHYIGLDTHDVGDRNLLQPGMVVSMEPGIYIPEEGIGIRIEDDALITETGCEVLSAGLVPKTIEEIEKFLAEA</sequence>
<dbReference type="Gene3D" id="3.90.230.10">
    <property type="entry name" value="Creatinase/methionine aminopeptidase superfamily"/>
    <property type="match status" value="1"/>
</dbReference>
<comment type="similarity">
    <text evidence="3">Belongs to the peptidase M24B family.</text>
</comment>
<dbReference type="Gene3D" id="3.40.350.10">
    <property type="entry name" value="Creatinase/prolidase N-terminal domain"/>
    <property type="match status" value="1"/>
</dbReference>
<dbReference type="GO" id="GO:0070006">
    <property type="term" value="F:metalloaminopeptidase activity"/>
    <property type="evidence" value="ECO:0007669"/>
    <property type="project" value="InterPro"/>
</dbReference>
<dbReference type="InterPro" id="IPR007865">
    <property type="entry name" value="Aminopep_P_N"/>
</dbReference>
<keyword evidence="9" id="KW-0031">Aminopeptidase</keyword>
<comment type="caution">
    <text evidence="9">The sequence shown here is derived from an EMBL/GenBank/DDBJ whole genome shotgun (WGS) entry which is preliminary data.</text>
</comment>
<dbReference type="GO" id="GO:0006508">
    <property type="term" value="P:proteolysis"/>
    <property type="evidence" value="ECO:0007669"/>
    <property type="project" value="TreeGrafter"/>
</dbReference>
<protein>
    <recommendedName>
        <fullName evidence="4">Xaa-Pro aminopeptidase</fullName>
        <ecNumber evidence="4">3.4.11.9</ecNumber>
    </recommendedName>
</protein>
<dbReference type="InterPro" id="IPR052433">
    <property type="entry name" value="X-Pro_dipept-like"/>
</dbReference>
<reference evidence="9" key="1">
    <citation type="submission" date="2020-08" db="EMBL/GenBank/DDBJ databases">
        <title>Genome public.</title>
        <authorList>
            <person name="Liu C."/>
            <person name="Sun Q."/>
        </authorList>
    </citation>
    <scope>NUCLEOTIDE SEQUENCE</scope>
    <source>
        <strain evidence="9">NSJ-53</strain>
    </source>
</reference>
<evidence type="ECO:0000259" key="8">
    <source>
        <dbReference type="SMART" id="SM01011"/>
    </source>
</evidence>
<dbReference type="Pfam" id="PF00557">
    <property type="entry name" value="Peptidase_M24"/>
    <property type="match status" value="1"/>
</dbReference>
<comment type="catalytic activity">
    <reaction evidence="1">
        <text>Release of any N-terminal amino acid, including proline, that is linked to proline, even from a dipeptide or tripeptide.</text>
        <dbReference type="EC" id="3.4.11.9"/>
    </reaction>
</comment>
<dbReference type="Proteomes" id="UP000623172">
    <property type="component" value="Unassembled WGS sequence"/>
</dbReference>
<accession>A0A926D4S6</accession>
<dbReference type="AlphaFoldDB" id="A0A926D4S6"/>
<proteinExistence type="inferred from homology"/>
<dbReference type="EMBL" id="JACRSR010000002">
    <property type="protein sequence ID" value="MBC8531457.1"/>
    <property type="molecule type" value="Genomic_DNA"/>
</dbReference>
<dbReference type="PANTHER" id="PTHR43226:SF4">
    <property type="entry name" value="XAA-PRO AMINOPEPTIDASE 3"/>
    <property type="match status" value="1"/>
</dbReference>
<evidence type="ECO:0000256" key="5">
    <source>
        <dbReference type="ARBA" id="ARBA00022723"/>
    </source>
</evidence>
<keyword evidence="6" id="KW-0378">Hydrolase</keyword>
<name>A0A926D4S6_9FIRM</name>
<dbReference type="InterPro" id="IPR029149">
    <property type="entry name" value="Creatin/AminoP/Spt16_N"/>
</dbReference>
<evidence type="ECO:0000256" key="4">
    <source>
        <dbReference type="ARBA" id="ARBA00012574"/>
    </source>
</evidence>
<keyword evidence="7" id="KW-0464">Manganese</keyword>
<dbReference type="InterPro" id="IPR036005">
    <property type="entry name" value="Creatinase/aminopeptidase-like"/>
</dbReference>
<dbReference type="PANTHER" id="PTHR43226">
    <property type="entry name" value="XAA-PRO AMINOPEPTIDASE 3"/>
    <property type="match status" value="1"/>
</dbReference>
<gene>
    <name evidence="9" type="ORF">H8696_06300</name>
</gene>
<keyword evidence="5" id="KW-0479">Metal-binding</keyword>
<comment type="cofactor">
    <cofactor evidence="2">
        <name>Mn(2+)</name>
        <dbReference type="ChEBI" id="CHEBI:29035"/>
    </cofactor>
</comment>
<keyword evidence="9" id="KW-0645">Protease</keyword>
<dbReference type="SUPFAM" id="SSF55920">
    <property type="entry name" value="Creatinase/aminopeptidase"/>
    <property type="match status" value="1"/>
</dbReference>
<evidence type="ECO:0000313" key="9">
    <source>
        <dbReference type="EMBL" id="MBC8531457.1"/>
    </source>
</evidence>